<keyword evidence="2" id="KW-0472">Membrane</keyword>
<gene>
    <name evidence="4" type="ORF">EV421DRAFT_2024822</name>
</gene>
<feature type="transmembrane region" description="Helical" evidence="2">
    <location>
        <begin position="171"/>
        <end position="195"/>
    </location>
</feature>
<feature type="chain" id="PRO_5041269158" description="Mid2 domain-containing protein" evidence="3">
    <location>
        <begin position="24"/>
        <end position="335"/>
    </location>
</feature>
<dbReference type="EMBL" id="JAUEPT010000129">
    <property type="protein sequence ID" value="KAK0430912.1"/>
    <property type="molecule type" value="Genomic_DNA"/>
</dbReference>
<dbReference type="AlphaFoldDB" id="A0AA39IUW2"/>
<protein>
    <recommendedName>
        <fullName evidence="6">Mid2 domain-containing protein</fullName>
    </recommendedName>
</protein>
<dbReference type="Proteomes" id="UP001175226">
    <property type="component" value="Unassembled WGS sequence"/>
</dbReference>
<feature type="region of interest" description="Disordered" evidence="1">
    <location>
        <begin position="218"/>
        <end position="245"/>
    </location>
</feature>
<reference evidence="4" key="1">
    <citation type="submission" date="2023-06" db="EMBL/GenBank/DDBJ databases">
        <authorList>
            <consortium name="Lawrence Berkeley National Laboratory"/>
            <person name="Ahrendt S."/>
            <person name="Sahu N."/>
            <person name="Indic B."/>
            <person name="Wong-Bajracharya J."/>
            <person name="Merenyi Z."/>
            <person name="Ke H.-M."/>
            <person name="Monk M."/>
            <person name="Kocsube S."/>
            <person name="Drula E."/>
            <person name="Lipzen A."/>
            <person name="Balint B."/>
            <person name="Henrissat B."/>
            <person name="Andreopoulos B."/>
            <person name="Martin F.M."/>
            <person name="Harder C.B."/>
            <person name="Rigling D."/>
            <person name="Ford K.L."/>
            <person name="Foster G.D."/>
            <person name="Pangilinan J."/>
            <person name="Papanicolaou A."/>
            <person name="Barry K."/>
            <person name="LaButti K."/>
            <person name="Viragh M."/>
            <person name="Koriabine M."/>
            <person name="Yan M."/>
            <person name="Riley R."/>
            <person name="Champramary S."/>
            <person name="Plett K.L."/>
            <person name="Tsai I.J."/>
            <person name="Slot J."/>
            <person name="Sipos G."/>
            <person name="Plett J."/>
            <person name="Nagy L.G."/>
            <person name="Grigoriev I.V."/>
        </authorList>
    </citation>
    <scope>NUCLEOTIDE SEQUENCE</scope>
    <source>
        <strain evidence="4">FPL87.14</strain>
    </source>
</reference>
<feature type="region of interest" description="Disordered" evidence="1">
    <location>
        <begin position="315"/>
        <end position="335"/>
    </location>
</feature>
<evidence type="ECO:0000313" key="4">
    <source>
        <dbReference type="EMBL" id="KAK0430912.1"/>
    </source>
</evidence>
<feature type="compositionally biased region" description="Basic and acidic residues" evidence="1">
    <location>
        <begin position="316"/>
        <end position="327"/>
    </location>
</feature>
<evidence type="ECO:0008006" key="6">
    <source>
        <dbReference type="Google" id="ProtNLM"/>
    </source>
</evidence>
<name>A0AA39IUW2_9AGAR</name>
<evidence type="ECO:0000313" key="5">
    <source>
        <dbReference type="Proteomes" id="UP001175226"/>
    </source>
</evidence>
<keyword evidence="5" id="KW-1185">Reference proteome</keyword>
<evidence type="ECO:0000256" key="2">
    <source>
        <dbReference type="SAM" id="Phobius"/>
    </source>
</evidence>
<feature type="region of interest" description="Disordered" evidence="1">
    <location>
        <begin position="129"/>
        <end position="163"/>
    </location>
</feature>
<organism evidence="4 5">
    <name type="scientific">Armillaria borealis</name>
    <dbReference type="NCBI Taxonomy" id="47425"/>
    <lineage>
        <taxon>Eukaryota</taxon>
        <taxon>Fungi</taxon>
        <taxon>Dikarya</taxon>
        <taxon>Basidiomycota</taxon>
        <taxon>Agaricomycotina</taxon>
        <taxon>Agaricomycetes</taxon>
        <taxon>Agaricomycetidae</taxon>
        <taxon>Agaricales</taxon>
        <taxon>Marasmiineae</taxon>
        <taxon>Physalacriaceae</taxon>
        <taxon>Armillaria</taxon>
    </lineage>
</organism>
<evidence type="ECO:0000256" key="3">
    <source>
        <dbReference type="SAM" id="SignalP"/>
    </source>
</evidence>
<keyword evidence="2" id="KW-1133">Transmembrane helix</keyword>
<accession>A0AA39IUW2</accession>
<evidence type="ECO:0000256" key="1">
    <source>
        <dbReference type="SAM" id="MobiDB-lite"/>
    </source>
</evidence>
<keyword evidence="2" id="KW-0812">Transmembrane</keyword>
<sequence length="335" mass="36246">MSFLLSKTTSLSLLRLLLHDISSRSCLHFPISHGFRFGNFTSTVTVGIPITLSWHRDVNDTSQIEFTILPYSDLPLGPESGFSASATDTSQLNGTVNVTFPRPAGKYAIEGVDQSGVVSTSQIFDVTDNNNTSASSSEVVLSSTAVQSGSTRDSESYRSSNSIHQNHKTPIIIGGVIGSLVSLLLVFGGCAFLFIRKRRRRNRNSKHRLSTNLNITQELNSHSPPVGNKNGETITPMLAGGVAPDLGDRSQEIVEQNPEGNPTEDEGERRNSISSPVHVDISEPEGAPQQGGPRASLGDVVAEVVRLRTQFQQFVVEREAERVHGNELDPPPAYA</sequence>
<feature type="compositionally biased region" description="Low complexity" evidence="1">
    <location>
        <begin position="132"/>
        <end position="146"/>
    </location>
</feature>
<dbReference type="CDD" id="cd12087">
    <property type="entry name" value="TM_EGFR-like"/>
    <property type="match status" value="1"/>
</dbReference>
<feature type="compositionally biased region" description="Polar residues" evidence="1">
    <location>
        <begin position="147"/>
        <end position="163"/>
    </location>
</feature>
<proteinExistence type="predicted"/>
<comment type="caution">
    <text evidence="4">The sequence shown here is derived from an EMBL/GenBank/DDBJ whole genome shotgun (WGS) entry which is preliminary data.</text>
</comment>
<feature type="signal peptide" evidence="3">
    <location>
        <begin position="1"/>
        <end position="23"/>
    </location>
</feature>
<keyword evidence="3" id="KW-0732">Signal</keyword>